<dbReference type="SUPFAM" id="SSF53335">
    <property type="entry name" value="S-adenosyl-L-methionine-dependent methyltransferases"/>
    <property type="match status" value="1"/>
</dbReference>
<dbReference type="CDD" id="cd02440">
    <property type="entry name" value="AdoMet_MTases"/>
    <property type="match status" value="1"/>
</dbReference>
<comment type="caution">
    <text evidence="1">The sequence shown here is derived from an EMBL/GenBank/DDBJ whole genome shotgun (WGS) entry which is preliminary data.</text>
</comment>
<dbReference type="InterPro" id="IPR029063">
    <property type="entry name" value="SAM-dependent_MTases_sf"/>
</dbReference>
<keyword evidence="2" id="KW-1185">Reference proteome</keyword>
<proteinExistence type="predicted"/>
<protein>
    <submittedName>
        <fullName evidence="1">DUF938 domain-containing protein</fullName>
    </submittedName>
</protein>
<evidence type="ECO:0000313" key="2">
    <source>
        <dbReference type="Proteomes" id="UP001595630"/>
    </source>
</evidence>
<gene>
    <name evidence="1" type="ORF">ACFOMF_15295</name>
</gene>
<dbReference type="PANTHER" id="PTHR20974">
    <property type="entry name" value="UPF0585 PROTEIN CG18661"/>
    <property type="match status" value="1"/>
</dbReference>
<reference evidence="2" key="1">
    <citation type="journal article" date="2019" name="Int. J. Syst. Evol. Microbiol.">
        <title>The Global Catalogue of Microorganisms (GCM) 10K type strain sequencing project: providing services to taxonomists for standard genome sequencing and annotation.</title>
        <authorList>
            <consortium name="The Broad Institute Genomics Platform"/>
            <consortium name="The Broad Institute Genome Sequencing Center for Infectious Disease"/>
            <person name="Wu L."/>
            <person name="Ma J."/>
        </authorList>
    </citation>
    <scope>NUCLEOTIDE SEQUENCE [LARGE SCALE GENOMIC DNA]</scope>
    <source>
        <strain evidence="2">KCTC 42447</strain>
    </source>
</reference>
<dbReference type="PANTHER" id="PTHR20974:SF0">
    <property type="entry name" value="UPF0585 PROTEIN CG18661"/>
    <property type="match status" value="1"/>
</dbReference>
<evidence type="ECO:0000313" key="1">
    <source>
        <dbReference type="EMBL" id="MFC3609146.1"/>
    </source>
</evidence>
<organism evidence="1 2">
    <name type="scientific">Stutzerimonas tarimensis</name>
    <dbReference type="NCBI Taxonomy" id="1507735"/>
    <lineage>
        <taxon>Bacteria</taxon>
        <taxon>Pseudomonadati</taxon>
        <taxon>Pseudomonadota</taxon>
        <taxon>Gammaproteobacteria</taxon>
        <taxon>Pseudomonadales</taxon>
        <taxon>Pseudomonadaceae</taxon>
        <taxon>Stutzerimonas</taxon>
    </lineage>
</organism>
<dbReference type="Gene3D" id="3.40.50.150">
    <property type="entry name" value="Vaccinia Virus protein VP39"/>
    <property type="match status" value="1"/>
</dbReference>
<dbReference type="Proteomes" id="UP001595630">
    <property type="component" value="Unassembled WGS sequence"/>
</dbReference>
<accession>A0ABV7TA52</accession>
<dbReference type="InterPro" id="IPR010342">
    <property type="entry name" value="DUF938"/>
</dbReference>
<dbReference type="EMBL" id="JBHRXZ010000024">
    <property type="protein sequence ID" value="MFC3609146.1"/>
    <property type="molecule type" value="Genomic_DNA"/>
</dbReference>
<dbReference type="RefSeq" id="WP_386366429.1">
    <property type="nucleotide sequence ID" value="NZ_JBHRXZ010000024.1"/>
</dbReference>
<name>A0ABV7TA52_9GAMM</name>
<dbReference type="Pfam" id="PF06080">
    <property type="entry name" value="DUF938"/>
    <property type="match status" value="1"/>
</dbReference>
<sequence length="206" mass="22248">MAISKPFSQACENNKAPILKQLQVAFADVARVLEIGSGTGQHAVHFATAMPWLEWQPSDRAENLPGILAWCEEAALPNLRSPLELDVDRPWPGLTVDGVYSANTAHIMSWPQVERLFAGVGRLLPPGGVFCLYGPFNYKGQFTSPSNAAFDASLRLRDPASGLRDSEAVQSLARAAGLACLADHALPANNRLLCWRKLPRSSGGTD</sequence>